<dbReference type="PANTHER" id="PTHR48043">
    <property type="entry name" value="EG:EG0003.4 PROTEIN-RELATED"/>
    <property type="match status" value="1"/>
</dbReference>
<dbReference type="Gene3D" id="3.40.50.2000">
    <property type="entry name" value="Glycogen Phosphorylase B"/>
    <property type="match status" value="2"/>
</dbReference>
<dbReference type="InterPro" id="IPR002213">
    <property type="entry name" value="UDP_glucos_trans"/>
</dbReference>
<proteinExistence type="inferred from homology"/>
<dbReference type="AlphaFoldDB" id="A0A6P8G0V5"/>
<dbReference type="EC" id="2.4.1.17" evidence="8"/>
<evidence type="ECO:0000256" key="8">
    <source>
        <dbReference type="RuleBase" id="RU362059"/>
    </source>
</evidence>
<evidence type="ECO:0000256" key="2">
    <source>
        <dbReference type="ARBA" id="ARBA00022676"/>
    </source>
</evidence>
<keyword evidence="6 8" id="KW-0472">Membrane</keyword>
<dbReference type="PANTHER" id="PTHR48043:SF162">
    <property type="entry name" value="UDP GLUCURONOSYLTRANSFERASE 2 FAMILY, POLYPEPTIDE A1 PRECURSOR-RELATED"/>
    <property type="match status" value="1"/>
</dbReference>
<reference evidence="10" key="1">
    <citation type="submission" date="2025-08" db="UniProtKB">
        <authorList>
            <consortium name="RefSeq"/>
        </authorList>
    </citation>
    <scope>IDENTIFICATION</scope>
</reference>
<gene>
    <name evidence="10" type="primary">LOC105902454</name>
</gene>
<dbReference type="FunFam" id="3.40.50.2000:FF:000081">
    <property type="entry name" value="UDP-glucuronosyltransferase 2A2"/>
    <property type="match status" value="1"/>
</dbReference>
<dbReference type="GO" id="GO:0016020">
    <property type="term" value="C:membrane"/>
    <property type="evidence" value="ECO:0007669"/>
    <property type="project" value="UniProtKB-SubCell"/>
</dbReference>
<feature type="signal peptide" evidence="8">
    <location>
        <begin position="1"/>
        <end position="18"/>
    </location>
</feature>
<keyword evidence="5 8" id="KW-1133">Transmembrane helix</keyword>
<evidence type="ECO:0000313" key="9">
    <source>
        <dbReference type="Proteomes" id="UP000515152"/>
    </source>
</evidence>
<dbReference type="GO" id="GO:0015020">
    <property type="term" value="F:glucuronosyltransferase activity"/>
    <property type="evidence" value="ECO:0007669"/>
    <property type="project" value="UniProtKB-EC"/>
</dbReference>
<feature type="transmembrane region" description="Helical" evidence="8">
    <location>
        <begin position="489"/>
        <end position="512"/>
    </location>
</feature>
<keyword evidence="2 7" id="KW-0328">Glycosyltransferase</keyword>
<feature type="chain" id="PRO_5028522188" description="UDP-glucuronosyltransferase" evidence="8">
    <location>
        <begin position="19"/>
        <end position="526"/>
    </location>
</feature>
<dbReference type="Proteomes" id="UP000515152">
    <property type="component" value="Chromosome 12"/>
</dbReference>
<evidence type="ECO:0000313" key="10">
    <source>
        <dbReference type="RefSeq" id="XP_031433648.1"/>
    </source>
</evidence>
<sequence>MISSITTLLLIVPLCVEGGKVLILPGEYSHWHNMRMIVEELAERNHSVTVLVNSASPSVKSFQDDRVNFQVFQVPLEKHEVNAMWNEFIDLWMYQSRKLSKLQMFFKTIAVMDRMTSHNFIMCDGILRNEALMETLRGLKFEVILSDPMMPCGDVLADILELPFVLSLRLTFGYVFERECGQLPTPPSYVPAVPAQFTDHMDFVERLQNFLMYSFHKPLFYLHTKLTINNYLSEIRGKPTELCDVLSKADIWLIRTYWDFEYPRPLLPNFKFVGGLHCKPAKPLPEDMEEFVQNSGDDGIVVFSLGSMIKNLTMERANTIASALGQIPQKVIWRYSGVKPETLAPNTRLYDWLPQNDLLGHPKTKAFITHGGTNGLYEAIYHGVPMVGIPLFADQPDNLSHMKTKGAAVSLDFNKMESKDLVEALNTVINDPSYKESIMRLSRIHHDQPMKPLDEAVFWIEFVMRNKGAKHLRVQAHNLSWYQYHCLDVFTFLLAIVGLVIFIVVKSCCFCFRKCFGKSLSKKKTQ</sequence>
<evidence type="ECO:0000256" key="6">
    <source>
        <dbReference type="ARBA" id="ARBA00023136"/>
    </source>
</evidence>
<comment type="subcellular location">
    <subcellularLocation>
        <location evidence="8">Membrane</location>
        <topology evidence="8">Single-pass membrane protein</topology>
    </subcellularLocation>
</comment>
<keyword evidence="8" id="KW-0732">Signal</keyword>
<dbReference type="InterPro" id="IPR035595">
    <property type="entry name" value="UDP_glycos_trans_CS"/>
</dbReference>
<keyword evidence="4 8" id="KW-0812">Transmembrane</keyword>
<dbReference type="RefSeq" id="XP_031433648.1">
    <property type="nucleotide sequence ID" value="XM_031577788.2"/>
</dbReference>
<dbReference type="PROSITE" id="PS00375">
    <property type="entry name" value="UDPGT"/>
    <property type="match status" value="1"/>
</dbReference>
<evidence type="ECO:0000256" key="7">
    <source>
        <dbReference type="RuleBase" id="RU003718"/>
    </source>
</evidence>
<keyword evidence="3 7" id="KW-0808">Transferase</keyword>
<comment type="similarity">
    <text evidence="1 7">Belongs to the UDP-glycosyltransferase family.</text>
</comment>
<dbReference type="InterPro" id="IPR050271">
    <property type="entry name" value="UDP-glycosyltransferase"/>
</dbReference>
<dbReference type="GeneID" id="105902454"/>
<evidence type="ECO:0000256" key="4">
    <source>
        <dbReference type="ARBA" id="ARBA00022692"/>
    </source>
</evidence>
<protein>
    <recommendedName>
        <fullName evidence="8">UDP-glucuronosyltransferase</fullName>
        <ecNumber evidence="8">2.4.1.17</ecNumber>
    </recommendedName>
</protein>
<name>A0A6P8G0V5_CLUHA</name>
<evidence type="ECO:0000256" key="3">
    <source>
        <dbReference type="ARBA" id="ARBA00022679"/>
    </source>
</evidence>
<dbReference type="SUPFAM" id="SSF53756">
    <property type="entry name" value="UDP-Glycosyltransferase/glycogen phosphorylase"/>
    <property type="match status" value="1"/>
</dbReference>
<dbReference type="Pfam" id="PF00201">
    <property type="entry name" value="UDPGT"/>
    <property type="match status" value="1"/>
</dbReference>
<dbReference type="CDD" id="cd03784">
    <property type="entry name" value="GT1_Gtf-like"/>
    <property type="match status" value="1"/>
</dbReference>
<comment type="catalytic activity">
    <reaction evidence="8">
        <text>glucuronate acceptor + UDP-alpha-D-glucuronate = acceptor beta-D-glucuronoside + UDP + H(+)</text>
        <dbReference type="Rhea" id="RHEA:21032"/>
        <dbReference type="ChEBI" id="CHEBI:15378"/>
        <dbReference type="ChEBI" id="CHEBI:58052"/>
        <dbReference type="ChEBI" id="CHEBI:58223"/>
        <dbReference type="ChEBI" id="CHEBI:132367"/>
        <dbReference type="ChEBI" id="CHEBI:132368"/>
        <dbReference type="EC" id="2.4.1.17"/>
    </reaction>
</comment>
<keyword evidence="9" id="KW-1185">Reference proteome</keyword>
<dbReference type="FunFam" id="3.40.50.2000:FF:000001">
    <property type="entry name" value="UDP-glucuronosyltransferase"/>
    <property type="match status" value="1"/>
</dbReference>
<evidence type="ECO:0000256" key="1">
    <source>
        <dbReference type="ARBA" id="ARBA00009995"/>
    </source>
</evidence>
<evidence type="ECO:0000256" key="5">
    <source>
        <dbReference type="ARBA" id="ARBA00022989"/>
    </source>
</evidence>
<accession>A0A6P8G0V5</accession>
<organism evidence="9 10">
    <name type="scientific">Clupea harengus</name>
    <name type="common">Atlantic herring</name>
    <dbReference type="NCBI Taxonomy" id="7950"/>
    <lineage>
        <taxon>Eukaryota</taxon>
        <taxon>Metazoa</taxon>
        <taxon>Chordata</taxon>
        <taxon>Craniata</taxon>
        <taxon>Vertebrata</taxon>
        <taxon>Euteleostomi</taxon>
        <taxon>Actinopterygii</taxon>
        <taxon>Neopterygii</taxon>
        <taxon>Teleostei</taxon>
        <taxon>Clupei</taxon>
        <taxon>Clupeiformes</taxon>
        <taxon>Clupeoidei</taxon>
        <taxon>Clupeidae</taxon>
        <taxon>Clupea</taxon>
    </lineage>
</organism>